<gene>
    <name evidence="2" type="ORF">J2X19_002171</name>
</gene>
<dbReference type="RefSeq" id="WP_405048638.1">
    <property type="nucleotide sequence ID" value="NZ_JAVDXT010000002.1"/>
</dbReference>
<protein>
    <submittedName>
        <fullName evidence="2">Uncharacterized membrane-anchored protein YitT (DUF2179 family)</fullName>
    </submittedName>
</protein>
<evidence type="ECO:0000313" key="2">
    <source>
        <dbReference type="EMBL" id="MDR7377492.1"/>
    </source>
</evidence>
<keyword evidence="1" id="KW-0812">Transmembrane</keyword>
<dbReference type="Proteomes" id="UP001180487">
    <property type="component" value="Unassembled WGS sequence"/>
</dbReference>
<accession>A0ABU2C8C2</accession>
<dbReference type="EMBL" id="JAVDXT010000002">
    <property type="protein sequence ID" value="MDR7377492.1"/>
    <property type="molecule type" value="Genomic_DNA"/>
</dbReference>
<evidence type="ECO:0000313" key="3">
    <source>
        <dbReference type="Proteomes" id="UP001180487"/>
    </source>
</evidence>
<keyword evidence="3" id="KW-1185">Reference proteome</keyword>
<sequence>MCKWPVDVCILVAALVMADPARVAYSVLGALVLNAVLAVNHRPGRYMGN</sequence>
<keyword evidence="1" id="KW-1133">Transmembrane helix</keyword>
<feature type="transmembrane region" description="Helical" evidence="1">
    <location>
        <begin position="23"/>
        <end position="40"/>
    </location>
</feature>
<name>A0ABU2C8C2_9BURK</name>
<proteinExistence type="predicted"/>
<keyword evidence="1" id="KW-0472">Membrane</keyword>
<reference evidence="2 3" key="1">
    <citation type="submission" date="2023-07" db="EMBL/GenBank/DDBJ databases">
        <title>Sorghum-associated microbial communities from plants grown in Nebraska, USA.</title>
        <authorList>
            <person name="Schachtman D."/>
        </authorList>
    </citation>
    <scope>NUCLEOTIDE SEQUENCE [LARGE SCALE GENOMIC DNA]</scope>
    <source>
        <strain evidence="2 3">BE313</strain>
    </source>
</reference>
<evidence type="ECO:0000256" key="1">
    <source>
        <dbReference type="SAM" id="Phobius"/>
    </source>
</evidence>
<comment type="caution">
    <text evidence="2">The sequence shown here is derived from an EMBL/GenBank/DDBJ whole genome shotgun (WGS) entry which is preliminary data.</text>
</comment>
<organism evidence="2 3">
    <name type="scientific">Rhodoferax ferrireducens</name>
    <dbReference type="NCBI Taxonomy" id="192843"/>
    <lineage>
        <taxon>Bacteria</taxon>
        <taxon>Pseudomonadati</taxon>
        <taxon>Pseudomonadota</taxon>
        <taxon>Betaproteobacteria</taxon>
        <taxon>Burkholderiales</taxon>
        <taxon>Comamonadaceae</taxon>
        <taxon>Rhodoferax</taxon>
    </lineage>
</organism>